<sequence>MTPNSAASAFLHLPADLLLAILLLLDVEDVLCLTQVCRGFHAFTVSSDYLWHQLVRLRPGLPLDLPAYVHASQLPAPVLQGATREALRLQHNWRRTSPRVREMRHIHEKASQTLLLGELLVVLRRNSLSVWRLATAVCVGSIDLPGSMAPMTFASSMQQNDILVAIISSIHSGTRLDIYNMQLSDETTFASASFRCVCSIERTGMDPFYEAHVYSNIVAVGIHSTLAPRILLIDTATGAQSMVDPQLPEGLTQRHFQLARTDDGLRIVLTGLANEKFLVRTHKIPEFSRDGRQLEASLGDPLTQNETPTVAGGEYTLGAATTHQIASTCALSFHNPLNSQVDDWFFRFPVSAKGDLGSTYRFNTHHSASVEILCLGPHSTKAVWLERRWTTDEHSLMKGTFTSKGVAVGTLFGRNTTLPFRFHEIQSLAFDETSGRVVIGLHEDIYAFYF</sequence>
<accession>A0ABQ0MBR8</accession>
<dbReference type="Proteomes" id="UP000815677">
    <property type="component" value="Unassembled WGS sequence"/>
</dbReference>
<name>A0ABQ0MBR8_MYCCL</name>
<dbReference type="PROSITE" id="PS50181">
    <property type="entry name" value="FBOX"/>
    <property type="match status" value="1"/>
</dbReference>
<dbReference type="EMBL" id="DF849967">
    <property type="protein sequence ID" value="GAT60779.1"/>
    <property type="molecule type" value="Genomic_DNA"/>
</dbReference>
<protein>
    <recommendedName>
        <fullName evidence="2">F-box domain-containing protein</fullName>
    </recommendedName>
</protein>
<keyword evidence="1" id="KW-0732">Signal</keyword>
<dbReference type="Pfam" id="PF12937">
    <property type="entry name" value="F-box-like"/>
    <property type="match status" value="1"/>
</dbReference>
<organism evidence="3 4">
    <name type="scientific">Mycena chlorophos</name>
    <name type="common">Agaric fungus</name>
    <name type="synonym">Agaricus chlorophos</name>
    <dbReference type="NCBI Taxonomy" id="658473"/>
    <lineage>
        <taxon>Eukaryota</taxon>
        <taxon>Fungi</taxon>
        <taxon>Dikarya</taxon>
        <taxon>Basidiomycota</taxon>
        <taxon>Agaricomycotina</taxon>
        <taxon>Agaricomycetes</taxon>
        <taxon>Agaricomycetidae</taxon>
        <taxon>Agaricales</taxon>
        <taxon>Marasmiineae</taxon>
        <taxon>Mycenaceae</taxon>
        <taxon>Mycena</taxon>
    </lineage>
</organism>
<dbReference type="InterPro" id="IPR001810">
    <property type="entry name" value="F-box_dom"/>
</dbReference>
<evidence type="ECO:0000256" key="1">
    <source>
        <dbReference type="SAM" id="SignalP"/>
    </source>
</evidence>
<proteinExistence type="predicted"/>
<keyword evidence="4" id="KW-1185">Reference proteome</keyword>
<reference evidence="3" key="1">
    <citation type="submission" date="2014-09" db="EMBL/GenBank/DDBJ databases">
        <title>Genome sequence of the luminous mushroom Mycena chlorophos for searching fungal bioluminescence genes.</title>
        <authorList>
            <person name="Tanaka Y."/>
            <person name="Kasuga D."/>
            <person name="Oba Y."/>
            <person name="Hase S."/>
            <person name="Sato K."/>
            <person name="Oba Y."/>
            <person name="Sakakibara Y."/>
        </authorList>
    </citation>
    <scope>NUCLEOTIDE SEQUENCE</scope>
</reference>
<feature type="domain" description="F-box" evidence="2">
    <location>
        <begin position="7"/>
        <end position="54"/>
    </location>
</feature>
<feature type="chain" id="PRO_5047241912" description="F-box domain-containing protein" evidence="1">
    <location>
        <begin position="33"/>
        <end position="450"/>
    </location>
</feature>
<dbReference type="InterPro" id="IPR036047">
    <property type="entry name" value="F-box-like_dom_sf"/>
</dbReference>
<gene>
    <name evidence="3" type="ORF">MCHLO_16880</name>
</gene>
<evidence type="ECO:0000313" key="3">
    <source>
        <dbReference type="EMBL" id="GAT60779.1"/>
    </source>
</evidence>
<evidence type="ECO:0000313" key="4">
    <source>
        <dbReference type="Proteomes" id="UP000815677"/>
    </source>
</evidence>
<dbReference type="SUPFAM" id="SSF81383">
    <property type="entry name" value="F-box domain"/>
    <property type="match status" value="1"/>
</dbReference>
<evidence type="ECO:0000259" key="2">
    <source>
        <dbReference type="PROSITE" id="PS50181"/>
    </source>
</evidence>
<dbReference type="Gene3D" id="1.20.1280.50">
    <property type="match status" value="1"/>
</dbReference>
<feature type="signal peptide" evidence="1">
    <location>
        <begin position="1"/>
        <end position="32"/>
    </location>
</feature>